<dbReference type="GO" id="GO:0004156">
    <property type="term" value="F:dihydropteroate synthase activity"/>
    <property type="evidence" value="ECO:0007669"/>
    <property type="project" value="UniProtKB-EC"/>
</dbReference>
<dbReference type="PROSITE" id="PS00792">
    <property type="entry name" value="DHPS_1"/>
    <property type="match status" value="1"/>
</dbReference>
<dbReference type="PANTHER" id="PTHR20941">
    <property type="entry name" value="FOLATE SYNTHESIS PROTEINS"/>
    <property type="match status" value="1"/>
</dbReference>
<comment type="cofactor">
    <cofactor evidence="2 9">
        <name>Mg(2+)</name>
        <dbReference type="ChEBI" id="CHEBI:18420"/>
    </cofactor>
</comment>
<keyword evidence="7 9" id="KW-0460">Magnesium</keyword>
<evidence type="ECO:0000256" key="5">
    <source>
        <dbReference type="ARBA" id="ARBA00022679"/>
    </source>
</evidence>
<feature type="domain" description="Pterin-binding" evidence="10">
    <location>
        <begin position="39"/>
        <end position="297"/>
    </location>
</feature>
<evidence type="ECO:0000256" key="6">
    <source>
        <dbReference type="ARBA" id="ARBA00022723"/>
    </source>
</evidence>
<dbReference type="EMBL" id="CADIKL010000020">
    <property type="protein sequence ID" value="CAB3795090.1"/>
    <property type="molecule type" value="Genomic_DNA"/>
</dbReference>
<dbReference type="InterPro" id="IPR006390">
    <property type="entry name" value="DHP_synth_dom"/>
</dbReference>
<sequence>MSNPTSQGNLPNALSSALPNAAGPEPLICGRFTLTFERPLVMGILNATPDSFSDGGRYLAFDDALRRAEQMLSDGVDMIDIGGESTRPGAPPVALEEELERVIPLVERLKGANVPLSIDTYKPEVMRHALAAGADLINDVWGFRMPGAIDAVRESNCGLCVMHMLGEPRTMQVGEPDYVDVVREVREFLQARCTELEAAGVAKARISVDPGFGFGKSVVEHNYTLLAHLRETAPVAADGTPYPILAGMSRKSMLGALVNRPAAERVAASVAAAVCAAQQGAAIIRVHDVAATVDALKVWGAMRDAARH</sequence>
<evidence type="ECO:0000256" key="2">
    <source>
        <dbReference type="ARBA" id="ARBA00001946"/>
    </source>
</evidence>
<protein>
    <recommendedName>
        <fullName evidence="4 9">Dihydropteroate synthase</fullName>
        <shortName evidence="9">DHPS</shortName>
        <ecNumber evidence="4 9">2.5.1.15</ecNumber>
    </recommendedName>
    <alternativeName>
        <fullName evidence="9">Dihydropteroate pyrophosphorylase</fullName>
    </alternativeName>
</protein>
<evidence type="ECO:0000256" key="3">
    <source>
        <dbReference type="ARBA" id="ARBA00004763"/>
    </source>
</evidence>
<accession>A0A6J5GAH0</accession>
<keyword evidence="12" id="KW-1185">Reference proteome</keyword>
<comment type="function">
    <text evidence="9">Catalyzes the condensation of para-aminobenzoate (pABA) with 6-hydroxymethyl-7,8-dihydropterin diphosphate (DHPt-PP) to form 7,8-dihydropteroate (H2Pte), the immediate precursor of folate derivatives.</text>
</comment>
<dbReference type="UniPathway" id="UPA00077">
    <property type="reaction ID" value="UER00156"/>
</dbReference>
<dbReference type="GO" id="GO:0046656">
    <property type="term" value="P:folic acid biosynthetic process"/>
    <property type="evidence" value="ECO:0007669"/>
    <property type="project" value="UniProtKB-KW"/>
</dbReference>
<keyword evidence="5 9" id="KW-0808">Transferase</keyword>
<dbReference type="GO" id="GO:0046872">
    <property type="term" value="F:metal ion binding"/>
    <property type="evidence" value="ECO:0007669"/>
    <property type="project" value="UniProtKB-KW"/>
</dbReference>
<evidence type="ECO:0000313" key="12">
    <source>
        <dbReference type="Proteomes" id="UP000494119"/>
    </source>
</evidence>
<evidence type="ECO:0000259" key="10">
    <source>
        <dbReference type="PROSITE" id="PS50972"/>
    </source>
</evidence>
<evidence type="ECO:0000256" key="1">
    <source>
        <dbReference type="ARBA" id="ARBA00000012"/>
    </source>
</evidence>
<dbReference type="SUPFAM" id="SSF51717">
    <property type="entry name" value="Dihydropteroate synthetase-like"/>
    <property type="match status" value="1"/>
</dbReference>
<dbReference type="InterPro" id="IPR000489">
    <property type="entry name" value="Pterin-binding_dom"/>
</dbReference>
<name>A0A6J5GAH0_9BURK</name>
<organism evidence="11 12">
    <name type="scientific">Paraburkholderia caffeinitolerans</name>
    <dbReference type="NCBI Taxonomy" id="1723730"/>
    <lineage>
        <taxon>Bacteria</taxon>
        <taxon>Pseudomonadati</taxon>
        <taxon>Pseudomonadota</taxon>
        <taxon>Betaproteobacteria</taxon>
        <taxon>Burkholderiales</taxon>
        <taxon>Burkholderiaceae</taxon>
        <taxon>Paraburkholderia</taxon>
    </lineage>
</organism>
<dbReference type="PROSITE" id="PS00793">
    <property type="entry name" value="DHPS_2"/>
    <property type="match status" value="1"/>
</dbReference>
<dbReference type="InterPro" id="IPR011005">
    <property type="entry name" value="Dihydropteroate_synth-like_sf"/>
</dbReference>
<dbReference type="Pfam" id="PF00809">
    <property type="entry name" value="Pterin_bind"/>
    <property type="match status" value="1"/>
</dbReference>
<dbReference type="Gene3D" id="3.20.20.20">
    <property type="entry name" value="Dihydropteroate synthase-like"/>
    <property type="match status" value="1"/>
</dbReference>
<dbReference type="PANTHER" id="PTHR20941:SF1">
    <property type="entry name" value="FOLIC ACID SYNTHESIS PROTEIN FOL1"/>
    <property type="match status" value="1"/>
</dbReference>
<dbReference type="CDD" id="cd00739">
    <property type="entry name" value="DHPS"/>
    <property type="match status" value="1"/>
</dbReference>
<dbReference type="InterPro" id="IPR045031">
    <property type="entry name" value="DHP_synth-like"/>
</dbReference>
<evidence type="ECO:0000256" key="7">
    <source>
        <dbReference type="ARBA" id="ARBA00022842"/>
    </source>
</evidence>
<comment type="pathway">
    <text evidence="3 9">Cofactor biosynthesis; tetrahydrofolate biosynthesis; 7,8-dihydrofolate from 2-amino-4-hydroxy-6-hydroxymethyl-7,8-dihydropteridine diphosphate and 4-aminobenzoate: step 1/2.</text>
</comment>
<comment type="similarity">
    <text evidence="9">Belongs to the DHPS family.</text>
</comment>
<dbReference type="GO" id="GO:0046654">
    <property type="term" value="P:tetrahydrofolate biosynthetic process"/>
    <property type="evidence" value="ECO:0007669"/>
    <property type="project" value="UniProtKB-UniPathway"/>
</dbReference>
<evidence type="ECO:0000256" key="4">
    <source>
        <dbReference type="ARBA" id="ARBA00012458"/>
    </source>
</evidence>
<dbReference type="Proteomes" id="UP000494119">
    <property type="component" value="Unassembled WGS sequence"/>
</dbReference>
<keyword evidence="6 9" id="KW-0479">Metal-binding</keyword>
<dbReference type="GO" id="GO:0005829">
    <property type="term" value="C:cytosol"/>
    <property type="evidence" value="ECO:0007669"/>
    <property type="project" value="TreeGrafter"/>
</dbReference>
<dbReference type="NCBIfam" id="TIGR01496">
    <property type="entry name" value="DHPS"/>
    <property type="match status" value="1"/>
</dbReference>
<gene>
    <name evidence="11" type="primary">folP</name>
    <name evidence="11" type="ORF">LMG28688_04046</name>
</gene>
<proteinExistence type="inferred from homology"/>
<dbReference type="AlphaFoldDB" id="A0A6J5GAH0"/>
<comment type="catalytic activity">
    <reaction evidence="1">
        <text>(7,8-dihydropterin-6-yl)methyl diphosphate + 4-aminobenzoate = 7,8-dihydropteroate + diphosphate</text>
        <dbReference type="Rhea" id="RHEA:19949"/>
        <dbReference type="ChEBI" id="CHEBI:17836"/>
        <dbReference type="ChEBI" id="CHEBI:17839"/>
        <dbReference type="ChEBI" id="CHEBI:33019"/>
        <dbReference type="ChEBI" id="CHEBI:72950"/>
        <dbReference type="EC" id="2.5.1.15"/>
    </reaction>
</comment>
<reference evidence="11 12" key="1">
    <citation type="submission" date="2020-04" db="EMBL/GenBank/DDBJ databases">
        <authorList>
            <person name="De Canck E."/>
        </authorList>
    </citation>
    <scope>NUCLEOTIDE SEQUENCE [LARGE SCALE GENOMIC DNA]</scope>
    <source>
        <strain evidence="11 12">LMG 28688</strain>
    </source>
</reference>
<dbReference type="EC" id="2.5.1.15" evidence="4 9"/>
<keyword evidence="8 9" id="KW-0289">Folate biosynthesis</keyword>
<evidence type="ECO:0000256" key="9">
    <source>
        <dbReference type="RuleBase" id="RU361205"/>
    </source>
</evidence>
<evidence type="ECO:0000313" key="11">
    <source>
        <dbReference type="EMBL" id="CAB3795090.1"/>
    </source>
</evidence>
<dbReference type="PROSITE" id="PS50972">
    <property type="entry name" value="PTERIN_BINDING"/>
    <property type="match status" value="1"/>
</dbReference>
<evidence type="ECO:0000256" key="8">
    <source>
        <dbReference type="ARBA" id="ARBA00022909"/>
    </source>
</evidence>